<feature type="domain" description="WHEP-TRS" evidence="31">
    <location>
        <begin position="209"/>
        <end position="265"/>
    </location>
</feature>
<dbReference type="NCBIfam" id="TIGR00389">
    <property type="entry name" value="glyS_dimeric"/>
    <property type="match status" value="1"/>
</dbReference>
<dbReference type="EMBL" id="OE180417">
    <property type="protein sequence ID" value="CAD7571263.1"/>
    <property type="molecule type" value="Genomic_DNA"/>
</dbReference>
<comment type="similarity">
    <text evidence="5">Belongs to the class-II aminoacyl-tRNA synthetase family.</text>
</comment>
<dbReference type="InterPro" id="IPR002315">
    <property type="entry name" value="tRNA-synt_gly"/>
</dbReference>
<evidence type="ECO:0000256" key="23">
    <source>
        <dbReference type="ARBA" id="ARBA00023242"/>
    </source>
</evidence>
<dbReference type="InterPro" id="IPR036236">
    <property type="entry name" value="Znf_C2H2_sf"/>
</dbReference>
<evidence type="ECO:0000256" key="7">
    <source>
        <dbReference type="ARBA" id="ARBA00012829"/>
    </source>
</evidence>
<keyword evidence="23" id="KW-0539">Nucleus</keyword>
<keyword evidence="15 28" id="KW-0863">Zinc-finger</keyword>
<dbReference type="Pfam" id="PF00458">
    <property type="entry name" value="WHEP-TRS"/>
    <property type="match status" value="1"/>
</dbReference>
<keyword evidence="20" id="KW-0238">DNA-binding</keyword>
<dbReference type="GO" id="GO:0070150">
    <property type="term" value="P:mitochondrial glycyl-tRNA aminoacylation"/>
    <property type="evidence" value="ECO:0007669"/>
    <property type="project" value="TreeGrafter"/>
</dbReference>
<keyword evidence="11" id="KW-0808">Transferase</keyword>
<dbReference type="PRINTS" id="PR01043">
    <property type="entry name" value="TRNASYNTHGLY"/>
</dbReference>
<dbReference type="Pfam" id="PF03129">
    <property type="entry name" value="HGTP_anticodon"/>
    <property type="match status" value="1"/>
</dbReference>
<evidence type="ECO:0000256" key="2">
    <source>
        <dbReference type="ARBA" id="ARBA00004123"/>
    </source>
</evidence>
<keyword evidence="16" id="KW-0862">Zinc</keyword>
<gene>
    <name evidence="32" type="ORF">TCMB3V08_LOCUS3939</name>
</gene>
<dbReference type="PANTHER" id="PTHR10745:SF0">
    <property type="entry name" value="GLYCINE--TRNA LIGASE"/>
    <property type="match status" value="1"/>
</dbReference>
<evidence type="ECO:0000313" key="32">
    <source>
        <dbReference type="EMBL" id="CAD7571263.1"/>
    </source>
</evidence>
<dbReference type="GO" id="GO:0004820">
    <property type="term" value="F:glycine-tRNA ligase activity"/>
    <property type="evidence" value="ECO:0007669"/>
    <property type="project" value="UniProtKB-EC"/>
</dbReference>
<evidence type="ECO:0000256" key="18">
    <source>
        <dbReference type="ARBA" id="ARBA00022917"/>
    </source>
</evidence>
<evidence type="ECO:0000256" key="21">
    <source>
        <dbReference type="ARBA" id="ARBA00023146"/>
    </source>
</evidence>
<dbReference type="FunFam" id="3.30.40.230:FF:000001">
    <property type="entry name" value="Glycine--tRNA ligase"/>
    <property type="match status" value="1"/>
</dbReference>
<comment type="similarity">
    <text evidence="4">Belongs to the krueppel C2H2-type zinc-finger protein family.</text>
</comment>
<dbReference type="PROSITE" id="PS00762">
    <property type="entry name" value="WHEP_TRS_1"/>
    <property type="match status" value="1"/>
</dbReference>
<keyword evidence="17" id="KW-0067">ATP-binding</keyword>
<evidence type="ECO:0000256" key="25">
    <source>
        <dbReference type="ARBA" id="ARBA00048436"/>
    </source>
</evidence>
<accession>A0A7R9J2E0</accession>
<evidence type="ECO:0000256" key="22">
    <source>
        <dbReference type="ARBA" id="ARBA00023163"/>
    </source>
</evidence>
<dbReference type="Gene3D" id="3.30.160.60">
    <property type="entry name" value="Classic Zinc Finger"/>
    <property type="match status" value="5"/>
</dbReference>
<feature type="domain" description="Aminoacyl-transfer RNA synthetases class-II family profile" evidence="30">
    <location>
        <begin position="408"/>
        <end position="743"/>
    </location>
</feature>
<dbReference type="GO" id="GO:0008270">
    <property type="term" value="F:zinc ion binding"/>
    <property type="evidence" value="ECO:0007669"/>
    <property type="project" value="UniProtKB-KW"/>
</dbReference>
<feature type="domain" description="C2H2-type" evidence="29">
    <location>
        <begin position="35"/>
        <end position="63"/>
    </location>
</feature>
<dbReference type="Gene3D" id="3.40.50.800">
    <property type="entry name" value="Anticodon-binding domain"/>
    <property type="match status" value="1"/>
</dbReference>
<dbReference type="InterPro" id="IPR045864">
    <property type="entry name" value="aa-tRNA-synth_II/BPL/LPL"/>
</dbReference>
<evidence type="ECO:0000256" key="28">
    <source>
        <dbReference type="PROSITE-ProRule" id="PRU00042"/>
    </source>
</evidence>
<keyword evidence="14" id="KW-0547">Nucleotide-binding</keyword>
<reference evidence="32" key="1">
    <citation type="submission" date="2020-11" db="EMBL/GenBank/DDBJ databases">
        <authorList>
            <person name="Tran Van P."/>
        </authorList>
    </citation>
    <scope>NUCLEOTIDE SEQUENCE</scope>
</reference>
<evidence type="ECO:0000256" key="10">
    <source>
        <dbReference type="ARBA" id="ARBA00022598"/>
    </source>
</evidence>
<dbReference type="SUPFAM" id="SSF57667">
    <property type="entry name" value="beta-beta-alpha zinc fingers"/>
    <property type="match status" value="4"/>
</dbReference>
<organism evidence="32">
    <name type="scientific">Timema californicum</name>
    <name type="common">California timema</name>
    <name type="synonym">Walking stick</name>
    <dbReference type="NCBI Taxonomy" id="61474"/>
    <lineage>
        <taxon>Eukaryota</taxon>
        <taxon>Metazoa</taxon>
        <taxon>Ecdysozoa</taxon>
        <taxon>Arthropoda</taxon>
        <taxon>Hexapoda</taxon>
        <taxon>Insecta</taxon>
        <taxon>Pterygota</taxon>
        <taxon>Neoptera</taxon>
        <taxon>Polyneoptera</taxon>
        <taxon>Phasmatodea</taxon>
        <taxon>Timematodea</taxon>
        <taxon>Timematoidea</taxon>
        <taxon>Timematidae</taxon>
        <taxon>Timema</taxon>
    </lineage>
</organism>
<dbReference type="GO" id="GO:0005739">
    <property type="term" value="C:mitochondrion"/>
    <property type="evidence" value="ECO:0007669"/>
    <property type="project" value="TreeGrafter"/>
</dbReference>
<evidence type="ECO:0000256" key="3">
    <source>
        <dbReference type="ARBA" id="ARBA00004496"/>
    </source>
</evidence>
<dbReference type="Gene3D" id="3.30.720.200">
    <property type="match status" value="1"/>
</dbReference>
<comment type="catalytic activity">
    <reaction evidence="26">
        <text>tRNA(Gly) + glycine + ATP = glycyl-tRNA(Gly) + AMP + diphosphate</text>
        <dbReference type="Rhea" id="RHEA:16013"/>
        <dbReference type="Rhea" id="RHEA-COMP:9664"/>
        <dbReference type="Rhea" id="RHEA-COMP:9683"/>
        <dbReference type="ChEBI" id="CHEBI:30616"/>
        <dbReference type="ChEBI" id="CHEBI:33019"/>
        <dbReference type="ChEBI" id="CHEBI:57305"/>
        <dbReference type="ChEBI" id="CHEBI:78442"/>
        <dbReference type="ChEBI" id="CHEBI:78522"/>
        <dbReference type="ChEBI" id="CHEBI:456215"/>
        <dbReference type="EC" id="6.1.1.14"/>
    </reaction>
    <physiologicalReaction direction="left-to-right" evidence="26">
        <dbReference type="Rhea" id="RHEA:16014"/>
    </physiologicalReaction>
</comment>
<dbReference type="PROSITE" id="PS00028">
    <property type="entry name" value="ZINC_FINGER_C2H2_1"/>
    <property type="match status" value="4"/>
</dbReference>
<dbReference type="InterPro" id="IPR006195">
    <property type="entry name" value="aa-tRNA-synth_II"/>
</dbReference>
<dbReference type="InterPro" id="IPR000738">
    <property type="entry name" value="WHEP-TRS_dom"/>
</dbReference>
<dbReference type="FunFam" id="3.30.160.60:FF:000446">
    <property type="entry name" value="Zinc finger protein"/>
    <property type="match status" value="1"/>
</dbReference>
<dbReference type="Gene3D" id="3.30.930.10">
    <property type="entry name" value="Bira Bifunctional Protein, Domain 2"/>
    <property type="match status" value="1"/>
</dbReference>
<evidence type="ECO:0000256" key="14">
    <source>
        <dbReference type="ARBA" id="ARBA00022741"/>
    </source>
</evidence>
<evidence type="ECO:0000256" key="24">
    <source>
        <dbReference type="ARBA" id="ARBA00030057"/>
    </source>
</evidence>
<dbReference type="Pfam" id="PF00587">
    <property type="entry name" value="tRNA-synt_2b"/>
    <property type="match status" value="1"/>
</dbReference>
<feature type="domain" description="C2H2-type" evidence="29">
    <location>
        <begin position="68"/>
        <end position="95"/>
    </location>
</feature>
<name>A0A7R9J2E0_TIMCA</name>
<keyword evidence="21" id="KW-0030">Aminoacyl-tRNA synthetase</keyword>
<evidence type="ECO:0000256" key="12">
    <source>
        <dbReference type="ARBA" id="ARBA00022723"/>
    </source>
</evidence>
<keyword evidence="22" id="KW-0804">Transcription</keyword>
<evidence type="ECO:0000259" key="31">
    <source>
        <dbReference type="PROSITE" id="PS51185"/>
    </source>
</evidence>
<evidence type="ECO:0000256" key="17">
    <source>
        <dbReference type="ARBA" id="ARBA00022840"/>
    </source>
</evidence>
<keyword evidence="18" id="KW-0648">Protein biosynthesis</keyword>
<comment type="function">
    <text evidence="1">May be involved in transcriptional regulation.</text>
</comment>
<keyword evidence="9" id="KW-0963">Cytoplasm</keyword>
<evidence type="ECO:0000256" key="8">
    <source>
        <dbReference type="ARBA" id="ARBA00019404"/>
    </source>
</evidence>
<evidence type="ECO:0000256" key="5">
    <source>
        <dbReference type="ARBA" id="ARBA00008226"/>
    </source>
</evidence>
<dbReference type="GO" id="GO:0003677">
    <property type="term" value="F:DNA binding"/>
    <property type="evidence" value="ECO:0007669"/>
    <property type="project" value="UniProtKB-KW"/>
</dbReference>
<feature type="domain" description="C2H2-type" evidence="29">
    <location>
        <begin position="151"/>
        <end position="179"/>
    </location>
</feature>
<evidence type="ECO:0000256" key="11">
    <source>
        <dbReference type="ARBA" id="ARBA00022679"/>
    </source>
</evidence>
<evidence type="ECO:0000256" key="9">
    <source>
        <dbReference type="ARBA" id="ARBA00022490"/>
    </source>
</evidence>
<dbReference type="Gene3D" id="3.30.40.230">
    <property type="match status" value="1"/>
</dbReference>
<dbReference type="NCBIfam" id="NF003211">
    <property type="entry name" value="PRK04173.1"/>
    <property type="match status" value="1"/>
</dbReference>
<dbReference type="SUPFAM" id="SSF55681">
    <property type="entry name" value="Class II aaRS and biotin synthetases"/>
    <property type="match status" value="1"/>
</dbReference>
<evidence type="ECO:0000256" key="15">
    <source>
        <dbReference type="ARBA" id="ARBA00022771"/>
    </source>
</evidence>
<dbReference type="SMART" id="SM00991">
    <property type="entry name" value="WHEP-TRS"/>
    <property type="match status" value="1"/>
</dbReference>
<evidence type="ECO:0000256" key="27">
    <source>
        <dbReference type="ARBA" id="ARBA00078924"/>
    </source>
</evidence>
<dbReference type="GO" id="GO:0016740">
    <property type="term" value="F:transferase activity"/>
    <property type="evidence" value="ECO:0007669"/>
    <property type="project" value="UniProtKB-KW"/>
</dbReference>
<evidence type="ECO:0000256" key="4">
    <source>
        <dbReference type="ARBA" id="ARBA00006991"/>
    </source>
</evidence>
<dbReference type="PANTHER" id="PTHR10745">
    <property type="entry name" value="GLYCYL-TRNA SYNTHETASE/DNA POLYMERASE SUBUNIT GAMMA-2"/>
    <property type="match status" value="1"/>
</dbReference>
<evidence type="ECO:0000256" key="16">
    <source>
        <dbReference type="ARBA" id="ARBA00022833"/>
    </source>
</evidence>
<keyword evidence="13" id="KW-0677">Repeat</keyword>
<feature type="domain" description="C2H2-type" evidence="29">
    <location>
        <begin position="124"/>
        <end position="150"/>
    </location>
</feature>
<dbReference type="EC" id="6.1.1.14" evidence="7"/>
<dbReference type="PROSITE" id="PS50157">
    <property type="entry name" value="ZINC_FINGER_C2H2_2"/>
    <property type="match status" value="6"/>
</dbReference>
<evidence type="ECO:0000256" key="26">
    <source>
        <dbReference type="ARBA" id="ARBA00049523"/>
    </source>
</evidence>
<dbReference type="FunFam" id="3.30.720.200:FF:000001">
    <property type="entry name" value="Glycine--tRNA ligase 2"/>
    <property type="match status" value="1"/>
</dbReference>
<evidence type="ECO:0000256" key="13">
    <source>
        <dbReference type="ARBA" id="ARBA00022737"/>
    </source>
</evidence>
<protein>
    <recommendedName>
        <fullName evidence="8">Glycine--tRNA ligase</fullName>
        <ecNumber evidence="7">6.1.1.14</ecNumber>
    </recommendedName>
    <alternativeName>
        <fullName evidence="24">Diadenosine tetraphosphate synthetase</fullName>
    </alternativeName>
    <alternativeName>
        <fullName evidence="27">Glycyl-tRNA synthetase</fullName>
    </alternativeName>
</protein>
<dbReference type="SUPFAM" id="SSF52954">
    <property type="entry name" value="Class II aaRS ABD-related"/>
    <property type="match status" value="1"/>
</dbReference>
<comment type="catalytic activity">
    <reaction evidence="25">
        <text>2 ATP + H(+) = P(1),P(4)-bis(5'-adenosyl) tetraphosphate + diphosphate</text>
        <dbReference type="Rhea" id="RHEA:34935"/>
        <dbReference type="ChEBI" id="CHEBI:15378"/>
        <dbReference type="ChEBI" id="CHEBI:30616"/>
        <dbReference type="ChEBI" id="CHEBI:33019"/>
        <dbReference type="ChEBI" id="CHEBI:58141"/>
    </reaction>
    <physiologicalReaction direction="left-to-right" evidence="25">
        <dbReference type="Rhea" id="RHEA:34936"/>
    </physiologicalReaction>
</comment>
<dbReference type="InterPro" id="IPR036621">
    <property type="entry name" value="Anticodon-bd_dom_sf"/>
</dbReference>
<dbReference type="PROSITE" id="PS50862">
    <property type="entry name" value="AA_TRNA_LIGASE_II"/>
    <property type="match status" value="1"/>
</dbReference>
<comment type="subcellular location">
    <subcellularLocation>
        <location evidence="3">Cytoplasm</location>
    </subcellularLocation>
    <subcellularLocation>
        <location evidence="2">Nucleus</location>
    </subcellularLocation>
</comment>
<keyword evidence="10" id="KW-0436">Ligase</keyword>
<evidence type="ECO:0000256" key="19">
    <source>
        <dbReference type="ARBA" id="ARBA00023015"/>
    </source>
</evidence>
<dbReference type="PROSITE" id="PS51185">
    <property type="entry name" value="WHEP_TRS_2"/>
    <property type="match status" value="1"/>
</dbReference>
<comment type="subunit">
    <text evidence="6">Homodimer.</text>
</comment>
<dbReference type="InterPro" id="IPR004154">
    <property type="entry name" value="Anticodon-bd"/>
</dbReference>
<dbReference type="AlphaFoldDB" id="A0A7R9J2E0"/>
<dbReference type="SMART" id="SM00355">
    <property type="entry name" value="ZnF_C2H2"/>
    <property type="match status" value="6"/>
</dbReference>
<dbReference type="InterPro" id="IPR027031">
    <property type="entry name" value="Gly-tRNA_synthase/POLG2"/>
</dbReference>
<evidence type="ECO:0000259" key="29">
    <source>
        <dbReference type="PROSITE" id="PS50157"/>
    </source>
</evidence>
<feature type="domain" description="C2H2-type" evidence="29">
    <location>
        <begin position="96"/>
        <end position="123"/>
    </location>
</feature>
<dbReference type="Pfam" id="PF00096">
    <property type="entry name" value="zf-C2H2"/>
    <property type="match status" value="4"/>
</dbReference>
<dbReference type="InterPro" id="IPR033731">
    <property type="entry name" value="GlyRS-like_core"/>
</dbReference>
<dbReference type="FunFam" id="3.40.50.800:FF:000004">
    <property type="entry name" value="Glycine--tRNA ligase 2"/>
    <property type="match status" value="1"/>
</dbReference>
<dbReference type="GO" id="GO:0005634">
    <property type="term" value="C:nucleus"/>
    <property type="evidence" value="ECO:0007669"/>
    <property type="project" value="UniProtKB-SubCell"/>
</dbReference>
<keyword evidence="19" id="KW-0805">Transcription regulation</keyword>
<proteinExistence type="inferred from homology"/>
<sequence length="865" mass="98259">MALLPLPVSNNPFTRSGGRMEVQAHRRTHGDQKPFKCDLCGSTYAYKNNLYTHLKTVHSNIKPEKKSYPCKFCAKIYANTKSRRRHMASHLGTNVYICDICGKSLTNKDHLKFHRRIHTGEKPNICDFCGKGFSKRELQAHRKSHGDQKPFQCDECGRSYAYKYNLFTHMKTVHSDVKPEKKVYKCQLCGKEYSFPRSLRLHLDAHAGTNVFICQYYGLQGDLVRSLKTNGAPELDVKKAVAELKLRKKILEDKELALAPSDATFDRAKMEDLLRRRFFYDQSFAIYGGITGQFDFGPMGCALKANLLNAWRSFFVLEEQMLEVDCSVLTPEPVLKASGHVDRFADLMVKDIGTGECFRLDHLIKAHLEKLAADKKTSQATKEECQDIVVKLDGMTKQDMSDVIRKFNIHSPLTGNELTEPIEFNLMFATQIGPSGLIKGFLRPETAQGIFVNFKRLLEFNQGRLPFAAAQIGNAFRNEISPRSGLIRVREFTMAEIEHFCDPNDKQHPKFDSVKETELLLYSACNQMDGKSAEIIRIGDAVQRGLVANQTLGYFMARIQQFLILVGIDKSKLRFRQHMSNEMAHYACDCWDSEMLTSYGWIECVGCADRSAFDLTQHTKATGVRLAAEKKLQEPKVIEVTEAVPNKSVVGKAFKKDAKVVQDYLAALQKDVVVEIQKALKESGEYVATINDVNYKLTKDMLVVKNYQKTVHVEEIIPSVIEPSFGIGRIMYALFEHNFRMREGDEQRTVSVFYLLAYISYLHKQTQGLTRLDVSHKVDDSSGSIGRRYARTDEISIPFGVTIDFDTLKSPHSATLRERDSMGQVRIPLDVLPSVVRDLSYGKTTWTQVESAYPKFEQQENTKAT</sequence>
<feature type="domain" description="C2H2-type" evidence="29">
    <location>
        <begin position="184"/>
        <end position="211"/>
    </location>
</feature>
<dbReference type="CDD" id="cd00774">
    <property type="entry name" value="GlyRS-like_core"/>
    <property type="match status" value="1"/>
</dbReference>
<evidence type="ECO:0000259" key="30">
    <source>
        <dbReference type="PROSITE" id="PS50862"/>
    </source>
</evidence>
<dbReference type="GO" id="GO:0005524">
    <property type="term" value="F:ATP binding"/>
    <property type="evidence" value="ECO:0007669"/>
    <property type="project" value="UniProtKB-KW"/>
</dbReference>
<dbReference type="InterPro" id="IPR002314">
    <property type="entry name" value="aa-tRNA-synt_IIb"/>
</dbReference>
<evidence type="ECO:0000256" key="1">
    <source>
        <dbReference type="ARBA" id="ARBA00003767"/>
    </source>
</evidence>
<dbReference type="FunFam" id="3.30.160.60:FF:002110">
    <property type="entry name" value="Zinc finger protein 1053"/>
    <property type="match status" value="1"/>
</dbReference>
<evidence type="ECO:0000256" key="6">
    <source>
        <dbReference type="ARBA" id="ARBA00011738"/>
    </source>
</evidence>
<dbReference type="FunFam" id="3.30.930.10:FF:000010">
    <property type="entry name" value="Glycyl-tRNA synthetase 1"/>
    <property type="match status" value="1"/>
</dbReference>
<dbReference type="InterPro" id="IPR013087">
    <property type="entry name" value="Znf_C2H2_type"/>
</dbReference>
<keyword evidence="12" id="KW-0479">Metal-binding</keyword>
<evidence type="ECO:0000256" key="20">
    <source>
        <dbReference type="ARBA" id="ARBA00023125"/>
    </source>
</evidence>